<evidence type="ECO:0000313" key="2">
    <source>
        <dbReference type="Proteomes" id="UP001497512"/>
    </source>
</evidence>
<evidence type="ECO:0000313" key="1">
    <source>
        <dbReference type="EMBL" id="CAK9223207.1"/>
    </source>
</evidence>
<protein>
    <submittedName>
        <fullName evidence="1">Uncharacterized protein</fullName>
    </submittedName>
</protein>
<name>A0ABP0UJY8_9BRYO</name>
<keyword evidence="2" id="KW-1185">Reference proteome</keyword>
<dbReference type="Proteomes" id="UP001497512">
    <property type="component" value="Chromosome 4"/>
</dbReference>
<dbReference type="EMBL" id="OZ019896">
    <property type="protein sequence ID" value="CAK9223207.1"/>
    <property type="molecule type" value="Genomic_DNA"/>
</dbReference>
<organism evidence="1 2">
    <name type="scientific">Sphagnum troendelagicum</name>
    <dbReference type="NCBI Taxonomy" id="128251"/>
    <lineage>
        <taxon>Eukaryota</taxon>
        <taxon>Viridiplantae</taxon>
        <taxon>Streptophyta</taxon>
        <taxon>Embryophyta</taxon>
        <taxon>Bryophyta</taxon>
        <taxon>Sphagnophytina</taxon>
        <taxon>Sphagnopsida</taxon>
        <taxon>Sphagnales</taxon>
        <taxon>Sphagnaceae</taxon>
        <taxon>Sphagnum</taxon>
    </lineage>
</organism>
<sequence length="72" mass="7762">MLQLASRQRCDAVAARVAGVLQRCSTRRGNTAAACVAATLMQLAVLRQLASLRHCCSRRCFSSRRSNAAALL</sequence>
<reference evidence="1" key="1">
    <citation type="submission" date="2024-02" db="EMBL/GenBank/DDBJ databases">
        <authorList>
            <consortium name="ELIXIR-Norway"/>
            <consortium name="Elixir Norway"/>
        </authorList>
    </citation>
    <scope>NUCLEOTIDE SEQUENCE</scope>
</reference>
<accession>A0ABP0UJY8</accession>
<proteinExistence type="predicted"/>
<gene>
    <name evidence="1" type="ORF">CSSPTR1EN2_LOCUS16716</name>
</gene>